<gene>
    <name evidence="2" type="ORF">LuPra_02346</name>
</gene>
<dbReference type="InterPro" id="IPR006638">
    <property type="entry name" value="Elp3/MiaA/NifB-like_rSAM"/>
</dbReference>
<dbReference type="AlphaFoldDB" id="A0A143PLN4"/>
<protein>
    <recommendedName>
        <fullName evidence="1">Elp3/MiaA/NifB-like radical SAM core domain-containing protein</fullName>
    </recommendedName>
</protein>
<dbReference type="STRING" id="1855912.LuPra_02346"/>
<dbReference type="SFLD" id="SFLDS00029">
    <property type="entry name" value="Radical_SAM"/>
    <property type="match status" value="1"/>
</dbReference>
<evidence type="ECO:0000259" key="1">
    <source>
        <dbReference type="SMART" id="SM00729"/>
    </source>
</evidence>
<dbReference type="CDD" id="cd01335">
    <property type="entry name" value="Radical_SAM"/>
    <property type="match status" value="1"/>
</dbReference>
<organism evidence="2 3">
    <name type="scientific">Luteitalea pratensis</name>
    <dbReference type="NCBI Taxonomy" id="1855912"/>
    <lineage>
        <taxon>Bacteria</taxon>
        <taxon>Pseudomonadati</taxon>
        <taxon>Acidobacteriota</taxon>
        <taxon>Vicinamibacteria</taxon>
        <taxon>Vicinamibacterales</taxon>
        <taxon>Vicinamibacteraceae</taxon>
        <taxon>Luteitalea</taxon>
    </lineage>
</organism>
<dbReference type="InterPro" id="IPR058240">
    <property type="entry name" value="rSAM_sf"/>
</dbReference>
<dbReference type="KEGG" id="abac:LuPra_02346"/>
<sequence>MTSLAVTHTGTAYPSGRRARDRFVLARRTSRQALDPLAHQGVVIEPERAADGTRVDSVTVFLTGRECPWRCVMCDLWTHTTAAITPRGAIPLQIASAIAAIRQAPAMPPVIKLYNAGSFFDNHAVPPQDDGAIAEALRPFTRVVVESHPSLVGDRTWRLRDLLTRDGRTTRLEVAMGLETAHPNALERLNKGITVESFAKAARALAEREVDLRVFLLIHPPFVPPEEQDIWLTRSIGVAFDCGATVVSLIPTRGGNGALEALAAQADFVAPSLIDIEQSAAIGLSALSLGTNARGRLFIDTWDIERFATCRRCALPRQARLTQLNLDQRLPPPLACDACGEVTPS</sequence>
<dbReference type="SUPFAM" id="SSF102114">
    <property type="entry name" value="Radical SAM enzymes"/>
    <property type="match status" value="1"/>
</dbReference>
<feature type="domain" description="Elp3/MiaA/NifB-like radical SAM core" evidence="1">
    <location>
        <begin position="57"/>
        <end position="282"/>
    </location>
</feature>
<dbReference type="RefSeq" id="WP_157899037.1">
    <property type="nucleotide sequence ID" value="NZ_CP015136.1"/>
</dbReference>
<proteinExistence type="predicted"/>
<dbReference type="SMART" id="SM00729">
    <property type="entry name" value="Elp3"/>
    <property type="match status" value="1"/>
</dbReference>
<reference evidence="3" key="2">
    <citation type="submission" date="2016-04" db="EMBL/GenBank/DDBJ databases">
        <title>First Complete Genome Sequence of a Subdivision 6 Acidobacterium.</title>
        <authorList>
            <person name="Huang S."/>
            <person name="Vieira S."/>
            <person name="Bunk B."/>
            <person name="Riedel T."/>
            <person name="Sproeer C."/>
            <person name="Overmann J."/>
        </authorList>
    </citation>
    <scope>NUCLEOTIDE SEQUENCE [LARGE SCALE GENOMIC DNA]</scope>
    <source>
        <strain evidence="3">DSM 100886 HEG_-6_39</strain>
    </source>
</reference>
<name>A0A143PLN4_LUTPR</name>
<dbReference type="GO" id="GO:0003824">
    <property type="term" value="F:catalytic activity"/>
    <property type="evidence" value="ECO:0007669"/>
    <property type="project" value="InterPro"/>
</dbReference>
<evidence type="ECO:0000313" key="3">
    <source>
        <dbReference type="Proteomes" id="UP000076079"/>
    </source>
</evidence>
<dbReference type="EMBL" id="CP015136">
    <property type="protein sequence ID" value="AMY09133.1"/>
    <property type="molecule type" value="Genomic_DNA"/>
</dbReference>
<dbReference type="GO" id="GO:0051536">
    <property type="term" value="F:iron-sulfur cluster binding"/>
    <property type="evidence" value="ECO:0007669"/>
    <property type="project" value="InterPro"/>
</dbReference>
<reference evidence="2 3" key="1">
    <citation type="journal article" date="2016" name="Genome Announc.">
        <title>First Complete Genome Sequence of a Subdivision 6 Acidobacterium Strain.</title>
        <authorList>
            <person name="Huang S."/>
            <person name="Vieira S."/>
            <person name="Bunk B."/>
            <person name="Riedel T."/>
            <person name="Sproer C."/>
            <person name="Overmann J."/>
        </authorList>
    </citation>
    <scope>NUCLEOTIDE SEQUENCE [LARGE SCALE GENOMIC DNA]</scope>
    <source>
        <strain evidence="3">DSM 100886 HEG_-6_39</strain>
    </source>
</reference>
<dbReference type="InterPro" id="IPR007197">
    <property type="entry name" value="rSAM"/>
</dbReference>
<dbReference type="Proteomes" id="UP000076079">
    <property type="component" value="Chromosome"/>
</dbReference>
<accession>A0A143PLN4</accession>
<keyword evidence="3" id="KW-1185">Reference proteome</keyword>
<evidence type="ECO:0000313" key="2">
    <source>
        <dbReference type="EMBL" id="AMY09133.1"/>
    </source>
</evidence>
<dbReference type="OrthoDB" id="4501995at2"/>